<accession>A0A378MIF7</accession>
<feature type="domain" description="Major facilitator superfamily (MFS) profile" evidence="8">
    <location>
        <begin position="5"/>
        <end position="91"/>
    </location>
</feature>
<dbReference type="GO" id="GO:0005886">
    <property type="term" value="C:plasma membrane"/>
    <property type="evidence" value="ECO:0007669"/>
    <property type="project" value="UniProtKB-SubCell"/>
</dbReference>
<dbReference type="InterPro" id="IPR036259">
    <property type="entry name" value="MFS_trans_sf"/>
</dbReference>
<evidence type="ECO:0000256" key="5">
    <source>
        <dbReference type="ARBA" id="ARBA00022989"/>
    </source>
</evidence>
<dbReference type="PROSITE" id="PS50850">
    <property type="entry name" value="MFS"/>
    <property type="match status" value="1"/>
</dbReference>
<dbReference type="EMBL" id="UGPG01000001">
    <property type="protein sequence ID" value="STY45182.1"/>
    <property type="molecule type" value="Genomic_DNA"/>
</dbReference>
<dbReference type="Proteomes" id="UP000254879">
    <property type="component" value="Unassembled WGS sequence"/>
</dbReference>
<feature type="transmembrane region" description="Helical" evidence="7">
    <location>
        <begin position="7"/>
        <end position="27"/>
    </location>
</feature>
<dbReference type="AlphaFoldDB" id="A0A378MIF7"/>
<keyword evidence="6 7" id="KW-0472">Membrane</keyword>
<evidence type="ECO:0000256" key="2">
    <source>
        <dbReference type="ARBA" id="ARBA00022448"/>
    </source>
</evidence>
<keyword evidence="4 7" id="KW-0812">Transmembrane</keyword>
<name>A0A378MIF7_LISGR</name>
<comment type="subcellular location">
    <subcellularLocation>
        <location evidence="1">Cell membrane</location>
        <topology evidence="1">Multi-pass membrane protein</topology>
    </subcellularLocation>
</comment>
<dbReference type="InterPro" id="IPR011701">
    <property type="entry name" value="MFS"/>
</dbReference>
<evidence type="ECO:0000256" key="7">
    <source>
        <dbReference type="SAM" id="Phobius"/>
    </source>
</evidence>
<dbReference type="PANTHER" id="PTHR43124:SF3">
    <property type="entry name" value="CHLORAMPHENICOL EFFLUX PUMP RV0191"/>
    <property type="match status" value="1"/>
</dbReference>
<evidence type="ECO:0000259" key="8">
    <source>
        <dbReference type="PROSITE" id="PS50850"/>
    </source>
</evidence>
<evidence type="ECO:0000256" key="6">
    <source>
        <dbReference type="ARBA" id="ARBA00023136"/>
    </source>
</evidence>
<keyword evidence="3" id="KW-1003">Cell membrane</keyword>
<proteinExistence type="predicted"/>
<keyword evidence="5 7" id="KW-1133">Transmembrane helix</keyword>
<dbReference type="GO" id="GO:0022857">
    <property type="term" value="F:transmembrane transporter activity"/>
    <property type="evidence" value="ECO:0007669"/>
    <property type="project" value="InterPro"/>
</dbReference>
<protein>
    <submittedName>
        <fullName evidence="9">Tetracycline resistance protein, class C</fullName>
    </submittedName>
</protein>
<dbReference type="Pfam" id="PF07690">
    <property type="entry name" value="MFS_1"/>
    <property type="match status" value="1"/>
</dbReference>
<gene>
    <name evidence="9" type="primary">tetA_3</name>
    <name evidence="9" type="ORF">NCTC10815_02557</name>
</gene>
<reference evidence="9 10" key="1">
    <citation type="submission" date="2018-06" db="EMBL/GenBank/DDBJ databases">
        <authorList>
            <consortium name="Pathogen Informatics"/>
            <person name="Doyle S."/>
        </authorList>
    </citation>
    <scope>NUCLEOTIDE SEQUENCE [LARGE SCALE GENOMIC DNA]</scope>
    <source>
        <strain evidence="10">NCTC 10815</strain>
    </source>
</reference>
<evidence type="ECO:0000256" key="4">
    <source>
        <dbReference type="ARBA" id="ARBA00022692"/>
    </source>
</evidence>
<evidence type="ECO:0000313" key="9">
    <source>
        <dbReference type="EMBL" id="STY45182.1"/>
    </source>
</evidence>
<evidence type="ECO:0000256" key="1">
    <source>
        <dbReference type="ARBA" id="ARBA00004651"/>
    </source>
</evidence>
<dbReference type="InterPro" id="IPR050189">
    <property type="entry name" value="MFS_Efflux_Transporters"/>
</dbReference>
<dbReference type="InterPro" id="IPR020846">
    <property type="entry name" value="MFS_dom"/>
</dbReference>
<feature type="transmembrane region" description="Helical" evidence="7">
    <location>
        <begin position="39"/>
        <end position="59"/>
    </location>
</feature>
<evidence type="ECO:0000256" key="3">
    <source>
        <dbReference type="ARBA" id="ARBA00022475"/>
    </source>
</evidence>
<sequence length="91" mass="10167">MKNSKLNILYFNVFLVFLGISIVIPVLPTILKDLDLTGGDLGVLVSVFALFQMIGSPFSGRAADKFGKKKLFVSAYCCFQSLSLFLRWEVR</sequence>
<keyword evidence="2" id="KW-0813">Transport</keyword>
<dbReference type="PANTHER" id="PTHR43124">
    <property type="entry name" value="PURINE EFFLUX PUMP PBUE"/>
    <property type="match status" value="1"/>
</dbReference>
<organism evidence="9 10">
    <name type="scientific">Listeria grayi</name>
    <name type="common">Listeria murrayi</name>
    <dbReference type="NCBI Taxonomy" id="1641"/>
    <lineage>
        <taxon>Bacteria</taxon>
        <taxon>Bacillati</taxon>
        <taxon>Bacillota</taxon>
        <taxon>Bacilli</taxon>
        <taxon>Bacillales</taxon>
        <taxon>Listeriaceae</taxon>
        <taxon>Listeria</taxon>
    </lineage>
</organism>
<dbReference type="SUPFAM" id="SSF103473">
    <property type="entry name" value="MFS general substrate transporter"/>
    <property type="match status" value="1"/>
</dbReference>
<evidence type="ECO:0000313" key="10">
    <source>
        <dbReference type="Proteomes" id="UP000254879"/>
    </source>
</evidence>
<dbReference type="Gene3D" id="1.20.1250.20">
    <property type="entry name" value="MFS general substrate transporter like domains"/>
    <property type="match status" value="1"/>
</dbReference>